<dbReference type="InParanoid" id="A0A165TJL9"/>
<dbReference type="Proteomes" id="UP000076761">
    <property type="component" value="Unassembled WGS sequence"/>
</dbReference>
<evidence type="ECO:0000256" key="1">
    <source>
        <dbReference type="ARBA" id="ARBA00023186"/>
    </source>
</evidence>
<name>A0A165TJL9_9AGAM</name>
<keyword evidence="4" id="KW-1185">Reference proteome</keyword>
<evidence type="ECO:0000259" key="2">
    <source>
        <dbReference type="PROSITE" id="PS50076"/>
    </source>
</evidence>
<accession>A0A165TJL9</accession>
<reference evidence="3 4" key="1">
    <citation type="journal article" date="2016" name="Mol. Biol. Evol.">
        <title>Comparative Genomics of Early-Diverging Mushroom-Forming Fungi Provides Insights into the Origins of Lignocellulose Decay Capabilities.</title>
        <authorList>
            <person name="Nagy L.G."/>
            <person name="Riley R."/>
            <person name="Tritt A."/>
            <person name="Adam C."/>
            <person name="Daum C."/>
            <person name="Floudas D."/>
            <person name="Sun H."/>
            <person name="Yadav J.S."/>
            <person name="Pangilinan J."/>
            <person name="Larsson K.H."/>
            <person name="Matsuura K."/>
            <person name="Barry K."/>
            <person name="Labutti K."/>
            <person name="Kuo R."/>
            <person name="Ohm R.A."/>
            <person name="Bhattacharya S.S."/>
            <person name="Shirouzu T."/>
            <person name="Yoshinaga Y."/>
            <person name="Martin F.M."/>
            <person name="Grigoriev I.V."/>
            <person name="Hibbett D.S."/>
        </authorList>
    </citation>
    <scope>NUCLEOTIDE SEQUENCE [LARGE SCALE GENOMIC DNA]</scope>
    <source>
        <strain evidence="3 4">HHB14362 ss-1</strain>
    </source>
</reference>
<dbReference type="SUPFAM" id="SSF46565">
    <property type="entry name" value="Chaperone J-domain"/>
    <property type="match status" value="1"/>
</dbReference>
<dbReference type="PANTHER" id="PTHR44145:SF3">
    <property type="entry name" value="DNAJ HOMOLOG SUBFAMILY A MEMBER 3, MITOCHONDRIAL"/>
    <property type="match status" value="1"/>
</dbReference>
<dbReference type="PANTHER" id="PTHR44145">
    <property type="entry name" value="DNAJ HOMOLOG SUBFAMILY A MEMBER 3, MITOCHONDRIAL"/>
    <property type="match status" value="1"/>
</dbReference>
<dbReference type="OrthoDB" id="445556at2759"/>
<feature type="domain" description="J" evidence="2">
    <location>
        <begin position="41"/>
        <end position="119"/>
    </location>
</feature>
<evidence type="ECO:0000313" key="3">
    <source>
        <dbReference type="EMBL" id="KZT26766.1"/>
    </source>
</evidence>
<gene>
    <name evidence="3" type="ORF">NEOLEDRAFT_1062507</name>
</gene>
<dbReference type="Gene3D" id="1.10.287.110">
    <property type="entry name" value="DnaJ domain"/>
    <property type="match status" value="1"/>
</dbReference>
<dbReference type="SMART" id="SM00271">
    <property type="entry name" value="DnaJ"/>
    <property type="match status" value="1"/>
</dbReference>
<dbReference type="CDD" id="cd06257">
    <property type="entry name" value="DnaJ"/>
    <property type="match status" value="1"/>
</dbReference>
<proteinExistence type="predicted"/>
<dbReference type="Pfam" id="PF00226">
    <property type="entry name" value="DnaJ"/>
    <property type="match status" value="1"/>
</dbReference>
<dbReference type="InterPro" id="IPR036869">
    <property type="entry name" value="J_dom_sf"/>
</dbReference>
<evidence type="ECO:0000313" key="4">
    <source>
        <dbReference type="Proteomes" id="UP000076761"/>
    </source>
</evidence>
<dbReference type="InterPro" id="IPR051938">
    <property type="entry name" value="Apopto_cytoskel_mod"/>
</dbReference>
<dbReference type="EMBL" id="KV425565">
    <property type="protein sequence ID" value="KZT26766.1"/>
    <property type="molecule type" value="Genomic_DNA"/>
</dbReference>
<protein>
    <recommendedName>
        <fullName evidence="2">J domain-containing protein</fullName>
    </recommendedName>
</protein>
<dbReference type="PROSITE" id="PS50076">
    <property type="entry name" value="DNAJ_2"/>
    <property type="match status" value="1"/>
</dbReference>
<sequence>MIISIARLAFSTRCRRKGGVSLRFDSTHFNPLPFPSHPNPTAHQIFHLPTSASQEDIKARYYELVRLYHPDSPTSRSVGQDKAQARFHAISAAYKVLQGKSTDSGSPDVGIRQNYHNLSTALWKERQRRRADFNVGMDETWKERLFLGSVLLVRSDLNASESILPSVSSD</sequence>
<dbReference type="PRINTS" id="PR00625">
    <property type="entry name" value="JDOMAIN"/>
</dbReference>
<organism evidence="3 4">
    <name type="scientific">Neolentinus lepideus HHB14362 ss-1</name>
    <dbReference type="NCBI Taxonomy" id="1314782"/>
    <lineage>
        <taxon>Eukaryota</taxon>
        <taxon>Fungi</taxon>
        <taxon>Dikarya</taxon>
        <taxon>Basidiomycota</taxon>
        <taxon>Agaricomycotina</taxon>
        <taxon>Agaricomycetes</taxon>
        <taxon>Gloeophyllales</taxon>
        <taxon>Gloeophyllaceae</taxon>
        <taxon>Neolentinus</taxon>
    </lineage>
</organism>
<dbReference type="InterPro" id="IPR001623">
    <property type="entry name" value="DnaJ_domain"/>
</dbReference>
<dbReference type="AlphaFoldDB" id="A0A165TJL9"/>
<keyword evidence="1" id="KW-0143">Chaperone</keyword>
<dbReference type="STRING" id="1314782.A0A165TJL9"/>